<dbReference type="InterPro" id="IPR001680">
    <property type="entry name" value="WD40_rpt"/>
</dbReference>
<proteinExistence type="predicted"/>
<dbReference type="PROSITE" id="PS00678">
    <property type="entry name" value="WD_REPEATS_1"/>
    <property type="match status" value="1"/>
</dbReference>
<dbReference type="InterPro" id="IPR036322">
    <property type="entry name" value="WD40_repeat_dom_sf"/>
</dbReference>
<dbReference type="PRINTS" id="PR00449">
    <property type="entry name" value="RASTRNSFRMNG"/>
</dbReference>
<evidence type="ECO:0000313" key="5">
    <source>
        <dbReference type="EMBL" id="ETX05630.1"/>
    </source>
</evidence>
<sequence>MKRRENEDEARLLDDGPGLIYGLDIFENIVAIGSSISELYLLDWMTGELQRTLLGHEIGIGRVAWRPDGQLLASASIDGTAIIWEPISESIKQRFEGHKSALYSVSWTPDTLRIVTSGTDGTVRVWDVETGEQIGIQEEYWSKGNVAVSPDGRLIVCSSPMGLNFWSLDPIEFITQLDIHASTALYSVDFHPSLSLLAVISGGRRIQILAIDADHLLGFPSGTYSIQYANAKVVLVGDTGVGKSSLGHRLIHGEFIPAKATHARQVLPFHTETVTDPAVPGRHITRETLLWDLAGQPGYRLIHQLSLDEAAVALVLFDARSETDPFGAATYWAKALDQARSNKPIQKFLVAARTDRGGVGVSAERIDQFRREYEFENFFRTSALTGEGCDDLRAAILEAIGWNHVPIVSSTQLLLGLRIFIGAWKLDHQRLLLTAGALYDAYCEQGDAPSWEEFAACLRRLHQADVLTLLVYGAAHQNPGRNVDVLLQPTAIDAYASAITIAARDEPDGLGHLPESDVLQGAFRLEGEERLGDRAGERKVLATVVEQFLERDIALRERINGVDYLVFPSQYTREAPFPGSTSYGLRYDFEGPVASIFATLVVRLAHHTGFKERHFFRNAASYDAIDGGRCIILFETRDDGLGRVSVFFEDAAPKPVQQMFLQYVYEHLLRKAVPGSIKRRRAYHCPSCDYLFDDDVVERRLARGAGHIICSNCDFQAPLYDLMLHEKEALQAAIGHIDADAREAMYRQLAVTAIQGKKRAGRYDTLLSYAPIDVPQALWLAESLQSLGLRPWLDIWELRPDQKLPMTSDDFQTLLDNTRIAVVCTSGASKSPWHSEAQRDALIQYAQSGNLVAVALLPREDRIAKRKPPAPKFADREHILDLRSLTPEDPQMLLSLVTLILGRLGRPAPGGASP</sequence>
<dbReference type="SUPFAM" id="SSF52540">
    <property type="entry name" value="P-loop containing nucleoside triphosphate hydrolases"/>
    <property type="match status" value="1"/>
</dbReference>
<keyword evidence="1 3" id="KW-0853">WD repeat</keyword>
<reference evidence="5 6" key="1">
    <citation type="journal article" date="2014" name="Nature">
        <title>An environmental bacterial taxon with a large and distinct metabolic repertoire.</title>
        <authorList>
            <person name="Wilson M.C."/>
            <person name="Mori T."/>
            <person name="Ruckert C."/>
            <person name="Uria A.R."/>
            <person name="Helf M.J."/>
            <person name="Takada K."/>
            <person name="Gernert C."/>
            <person name="Steffens U.A."/>
            <person name="Heycke N."/>
            <person name="Schmitt S."/>
            <person name="Rinke C."/>
            <person name="Helfrich E.J."/>
            <person name="Brachmann A.O."/>
            <person name="Gurgui C."/>
            <person name="Wakimoto T."/>
            <person name="Kracht M."/>
            <person name="Crusemann M."/>
            <person name="Hentschel U."/>
            <person name="Abe I."/>
            <person name="Matsunaga S."/>
            <person name="Kalinowski J."/>
            <person name="Takeyama H."/>
            <person name="Piel J."/>
        </authorList>
    </citation>
    <scope>NUCLEOTIDE SEQUENCE [LARGE SCALE GENOMIC DNA]</scope>
    <source>
        <strain evidence="6">TSY2</strain>
    </source>
</reference>
<dbReference type="HOGENOM" id="CLU_318251_0_0_7"/>
<evidence type="ECO:0000256" key="2">
    <source>
        <dbReference type="ARBA" id="ARBA00022737"/>
    </source>
</evidence>
<dbReference type="InterPro" id="IPR027417">
    <property type="entry name" value="P-loop_NTPase"/>
</dbReference>
<dbReference type="GO" id="GO:0003924">
    <property type="term" value="F:GTPase activity"/>
    <property type="evidence" value="ECO:0007669"/>
    <property type="project" value="InterPro"/>
</dbReference>
<dbReference type="SMART" id="SM00175">
    <property type="entry name" value="RAB"/>
    <property type="match status" value="1"/>
</dbReference>
<dbReference type="PROSITE" id="PS51419">
    <property type="entry name" value="RAB"/>
    <property type="match status" value="1"/>
</dbReference>
<dbReference type="PANTHER" id="PTHR19848">
    <property type="entry name" value="WD40 REPEAT PROTEIN"/>
    <property type="match status" value="1"/>
</dbReference>
<dbReference type="EMBL" id="AZHX01000911">
    <property type="protein sequence ID" value="ETX05630.1"/>
    <property type="molecule type" value="Genomic_DNA"/>
</dbReference>
<dbReference type="Gene3D" id="3.40.50.300">
    <property type="entry name" value="P-loop containing nucleotide triphosphate hydrolases"/>
    <property type="match status" value="1"/>
</dbReference>
<evidence type="ECO:0000256" key="1">
    <source>
        <dbReference type="ARBA" id="ARBA00022574"/>
    </source>
</evidence>
<dbReference type="InterPro" id="IPR035897">
    <property type="entry name" value="Toll_tir_struct_dom_sf"/>
</dbReference>
<comment type="caution">
    <text evidence="5">The sequence shown here is derived from an EMBL/GenBank/DDBJ whole genome shotgun (WGS) entry which is preliminary data.</text>
</comment>
<accession>W4M5Z1</accession>
<dbReference type="PANTHER" id="PTHR19848:SF8">
    <property type="entry name" value="F-BOX AND WD REPEAT DOMAIN CONTAINING 7"/>
    <property type="match status" value="1"/>
</dbReference>
<dbReference type="SUPFAM" id="SSF50978">
    <property type="entry name" value="WD40 repeat-like"/>
    <property type="match status" value="1"/>
</dbReference>
<dbReference type="InterPro" id="IPR015943">
    <property type="entry name" value="WD40/YVTN_repeat-like_dom_sf"/>
</dbReference>
<protein>
    <recommendedName>
        <fullName evidence="4">TIR domain-containing protein</fullName>
    </recommendedName>
</protein>
<gene>
    <name evidence="5" type="ORF">ETSY2_21840</name>
</gene>
<dbReference type="Pfam" id="PF13676">
    <property type="entry name" value="TIR_2"/>
    <property type="match status" value="1"/>
</dbReference>
<keyword evidence="6" id="KW-1185">Reference proteome</keyword>
<dbReference type="InterPro" id="IPR000157">
    <property type="entry name" value="TIR_dom"/>
</dbReference>
<dbReference type="PROSITE" id="PS50082">
    <property type="entry name" value="WD_REPEATS_2"/>
    <property type="match status" value="2"/>
</dbReference>
<evidence type="ECO:0000313" key="6">
    <source>
        <dbReference type="Proteomes" id="UP000019140"/>
    </source>
</evidence>
<name>W4M5Z1_9BACT</name>
<feature type="repeat" description="WD" evidence="3">
    <location>
        <begin position="53"/>
        <end position="85"/>
    </location>
</feature>
<dbReference type="InterPro" id="IPR019775">
    <property type="entry name" value="WD40_repeat_CS"/>
</dbReference>
<dbReference type="Pfam" id="PF00071">
    <property type="entry name" value="Ras"/>
    <property type="match status" value="1"/>
</dbReference>
<feature type="repeat" description="WD" evidence="3">
    <location>
        <begin position="95"/>
        <end position="136"/>
    </location>
</feature>
<evidence type="ECO:0000259" key="4">
    <source>
        <dbReference type="Pfam" id="PF13676"/>
    </source>
</evidence>
<dbReference type="InterPro" id="IPR001806">
    <property type="entry name" value="Small_GTPase"/>
</dbReference>
<dbReference type="GO" id="GO:0005525">
    <property type="term" value="F:GTP binding"/>
    <property type="evidence" value="ECO:0007669"/>
    <property type="project" value="InterPro"/>
</dbReference>
<dbReference type="Gene3D" id="2.130.10.10">
    <property type="entry name" value="YVTN repeat-like/Quinoprotein amine dehydrogenase"/>
    <property type="match status" value="1"/>
</dbReference>
<dbReference type="Proteomes" id="UP000019140">
    <property type="component" value="Unassembled WGS sequence"/>
</dbReference>
<dbReference type="Pfam" id="PF00400">
    <property type="entry name" value="WD40"/>
    <property type="match status" value="2"/>
</dbReference>
<keyword evidence="2" id="KW-0677">Repeat</keyword>
<dbReference type="AlphaFoldDB" id="W4M5Z1"/>
<dbReference type="SMART" id="SM00320">
    <property type="entry name" value="WD40"/>
    <property type="match status" value="4"/>
</dbReference>
<organism evidence="5 6">
    <name type="scientific">Candidatus Entotheonella gemina</name>
    <dbReference type="NCBI Taxonomy" id="1429439"/>
    <lineage>
        <taxon>Bacteria</taxon>
        <taxon>Pseudomonadati</taxon>
        <taxon>Nitrospinota/Tectimicrobiota group</taxon>
        <taxon>Candidatus Tectimicrobiota</taxon>
        <taxon>Candidatus Entotheonellia</taxon>
        <taxon>Candidatus Entotheonellales</taxon>
        <taxon>Candidatus Entotheonellaceae</taxon>
        <taxon>Candidatus Entotheonella</taxon>
    </lineage>
</organism>
<evidence type="ECO:0000256" key="3">
    <source>
        <dbReference type="PROSITE-ProRule" id="PRU00221"/>
    </source>
</evidence>
<dbReference type="PROSITE" id="PS50294">
    <property type="entry name" value="WD_REPEATS_REGION"/>
    <property type="match status" value="2"/>
</dbReference>
<dbReference type="Gene3D" id="3.40.50.10140">
    <property type="entry name" value="Toll/interleukin-1 receptor homology (TIR) domain"/>
    <property type="match status" value="1"/>
</dbReference>
<dbReference type="GO" id="GO:0007165">
    <property type="term" value="P:signal transduction"/>
    <property type="evidence" value="ECO:0007669"/>
    <property type="project" value="InterPro"/>
</dbReference>
<feature type="domain" description="TIR" evidence="4">
    <location>
        <begin position="767"/>
        <end position="883"/>
    </location>
</feature>